<sequence length="457" mass="51247">MIIAPPMQLATSNPKKWDAEWEKLLAMAYADPDFGPGKKTPSKHTELEMIRILREGLCALQAQLTRETLQYFVRGRFEEKWIAATPEERGKHVLAALCDVCTSAMNLHQSREFCAVELNVAAHQKDGKLLVGYIKEMMVENPAANPEDPVFISHPVWDALEHGASVHEKIALRFILVLRNKLIGNKHATNKKSALATDQPTKVTQPLVEGLGRAGAERHVKLEREALKGLYSERKQHCFHCVKPNNTKTRYSRCKGCWDNMQRETLYCSIACQKADWKNGHKTTCGRPLELEDIGPSAPERRGALKPPLIGAPLAGFKRSIQLMYQYPIYLLFIYKPVQVAVLAARAKALASGDRSSVAKLAHMLILASQHGPRARSLGVTKELIVKQFTDEYEFDEIERSLEEMRARMTRDPLHRPPLLIDAGFSAGAWKEYQDTWSKVGLAEIGVVPSLAADEVL</sequence>
<reference evidence="6" key="1">
    <citation type="submission" date="2023-03" db="EMBL/GenBank/DDBJ databases">
        <title>Massive genome expansion in bonnet fungi (Mycena s.s.) driven by repeated elements and novel gene families across ecological guilds.</title>
        <authorList>
            <consortium name="Lawrence Berkeley National Laboratory"/>
            <person name="Harder C.B."/>
            <person name="Miyauchi S."/>
            <person name="Viragh M."/>
            <person name="Kuo A."/>
            <person name="Thoen E."/>
            <person name="Andreopoulos B."/>
            <person name="Lu D."/>
            <person name="Skrede I."/>
            <person name="Drula E."/>
            <person name="Henrissat B."/>
            <person name="Morin E."/>
            <person name="Kohler A."/>
            <person name="Barry K."/>
            <person name="LaButti K."/>
            <person name="Morin E."/>
            <person name="Salamov A."/>
            <person name="Lipzen A."/>
            <person name="Mereny Z."/>
            <person name="Hegedus B."/>
            <person name="Baldrian P."/>
            <person name="Stursova M."/>
            <person name="Weitz H."/>
            <person name="Taylor A."/>
            <person name="Grigoriev I.V."/>
            <person name="Nagy L.G."/>
            <person name="Martin F."/>
            <person name="Kauserud H."/>
        </authorList>
    </citation>
    <scope>NUCLEOTIDE SEQUENCE</scope>
    <source>
        <strain evidence="6">9284</strain>
    </source>
</reference>
<comment type="caution">
    <text evidence="6">The sequence shown here is derived from an EMBL/GenBank/DDBJ whole genome shotgun (WGS) entry which is preliminary data.</text>
</comment>
<dbReference type="Proteomes" id="UP001221142">
    <property type="component" value="Unassembled WGS sequence"/>
</dbReference>
<evidence type="ECO:0000259" key="5">
    <source>
        <dbReference type="PROSITE" id="PS50865"/>
    </source>
</evidence>
<proteinExistence type="predicted"/>
<dbReference type="EMBL" id="JARKIF010000045">
    <property type="protein sequence ID" value="KAJ7608394.1"/>
    <property type="molecule type" value="Genomic_DNA"/>
</dbReference>
<dbReference type="GO" id="GO:0008270">
    <property type="term" value="F:zinc ion binding"/>
    <property type="evidence" value="ECO:0007669"/>
    <property type="project" value="UniProtKB-KW"/>
</dbReference>
<name>A0AAD7B250_9AGAR</name>
<keyword evidence="2 4" id="KW-0863">Zinc-finger</keyword>
<dbReference type="Pfam" id="PF01753">
    <property type="entry name" value="zf-MYND"/>
    <property type="match status" value="1"/>
</dbReference>
<evidence type="ECO:0000256" key="1">
    <source>
        <dbReference type="ARBA" id="ARBA00022723"/>
    </source>
</evidence>
<feature type="domain" description="MYND-type" evidence="5">
    <location>
        <begin position="238"/>
        <end position="285"/>
    </location>
</feature>
<accession>A0AAD7B250</accession>
<keyword evidence="3" id="KW-0862">Zinc</keyword>
<dbReference type="Gene3D" id="6.10.140.2220">
    <property type="match status" value="1"/>
</dbReference>
<dbReference type="SUPFAM" id="SSF144232">
    <property type="entry name" value="HIT/MYND zinc finger-like"/>
    <property type="match status" value="1"/>
</dbReference>
<dbReference type="PROSITE" id="PS50865">
    <property type="entry name" value="ZF_MYND_2"/>
    <property type="match status" value="1"/>
</dbReference>
<keyword evidence="7" id="KW-1185">Reference proteome</keyword>
<evidence type="ECO:0000256" key="3">
    <source>
        <dbReference type="ARBA" id="ARBA00022833"/>
    </source>
</evidence>
<protein>
    <recommendedName>
        <fullName evidence="5">MYND-type domain-containing protein</fullName>
    </recommendedName>
</protein>
<gene>
    <name evidence="6" type="ORF">FB45DRAFT_1067487</name>
</gene>
<evidence type="ECO:0000313" key="7">
    <source>
        <dbReference type="Proteomes" id="UP001221142"/>
    </source>
</evidence>
<organism evidence="6 7">
    <name type="scientific">Roridomyces roridus</name>
    <dbReference type="NCBI Taxonomy" id="1738132"/>
    <lineage>
        <taxon>Eukaryota</taxon>
        <taxon>Fungi</taxon>
        <taxon>Dikarya</taxon>
        <taxon>Basidiomycota</taxon>
        <taxon>Agaricomycotina</taxon>
        <taxon>Agaricomycetes</taxon>
        <taxon>Agaricomycetidae</taxon>
        <taxon>Agaricales</taxon>
        <taxon>Marasmiineae</taxon>
        <taxon>Mycenaceae</taxon>
        <taxon>Roridomyces</taxon>
    </lineage>
</organism>
<evidence type="ECO:0000256" key="2">
    <source>
        <dbReference type="ARBA" id="ARBA00022771"/>
    </source>
</evidence>
<dbReference type="InterPro" id="IPR002893">
    <property type="entry name" value="Znf_MYND"/>
</dbReference>
<keyword evidence="1" id="KW-0479">Metal-binding</keyword>
<evidence type="ECO:0000256" key="4">
    <source>
        <dbReference type="PROSITE-ProRule" id="PRU00134"/>
    </source>
</evidence>
<evidence type="ECO:0000313" key="6">
    <source>
        <dbReference type="EMBL" id="KAJ7608394.1"/>
    </source>
</evidence>
<dbReference type="AlphaFoldDB" id="A0AAD7B250"/>